<evidence type="ECO:0000259" key="8">
    <source>
        <dbReference type="Pfam" id="PF16177"/>
    </source>
</evidence>
<dbReference type="RefSeq" id="XP_001742042.1">
    <property type="nucleotide sequence ID" value="XM_001741990.1"/>
</dbReference>
<dbReference type="CDD" id="cd05966">
    <property type="entry name" value="ACS"/>
    <property type="match status" value="1"/>
</dbReference>
<keyword evidence="3 5" id="KW-0547">Nucleotide-binding</keyword>
<dbReference type="GO" id="GO:0003987">
    <property type="term" value="F:acetate-CoA ligase activity"/>
    <property type="evidence" value="ECO:0000318"/>
    <property type="project" value="GO_Central"/>
</dbReference>
<feature type="domain" description="Acetyl-coenzyme A synthetase N-terminal" evidence="8">
    <location>
        <begin position="17"/>
        <end position="73"/>
    </location>
</feature>
<protein>
    <recommendedName>
        <fullName evidence="5">Acetyl-coenzyme A synthetase</fullName>
        <ecNumber evidence="5">6.2.1.1</ecNumber>
    </recommendedName>
</protein>
<dbReference type="PANTHER" id="PTHR24095">
    <property type="entry name" value="ACETYL-COENZYME A SYNTHETASE"/>
    <property type="match status" value="1"/>
</dbReference>
<evidence type="ECO:0000256" key="2">
    <source>
        <dbReference type="ARBA" id="ARBA00022598"/>
    </source>
</evidence>
<dbReference type="PROSITE" id="PS00455">
    <property type="entry name" value="AMP_BINDING"/>
    <property type="match status" value="1"/>
</dbReference>
<evidence type="ECO:0000313" key="9">
    <source>
        <dbReference type="EMBL" id="EDQ92280.1"/>
    </source>
</evidence>
<dbReference type="NCBIfam" id="TIGR02188">
    <property type="entry name" value="Ac_CoA_lig_AcsA"/>
    <property type="match status" value="1"/>
</dbReference>
<dbReference type="eggNOG" id="KOG1175">
    <property type="taxonomic scope" value="Eukaryota"/>
</dbReference>
<dbReference type="Pfam" id="PF16177">
    <property type="entry name" value="ACAS_N"/>
    <property type="match status" value="1"/>
</dbReference>
<sequence length="643" mass="70949">MAASAHATSTTDDDADYVAYYNDCMQNPNAFWDQQARQRLQWRQLYDKVADHNLAEGQIRWFTNGKLNVAENCIDRHVESGRGDATALIYEADEPGTTQHITYKELQEQVNRLANVLLQQGVKQGDRVCLYLPMTPYAVYAMLACARIGAIHTLVFAGFSEDALAARISDGDCRVLITADESVRGGKKIPLRQIANDALAQIPGQVRAVLVQERTGKTPPQAYDIKLYEAMAAASPVAESATVDAEDGLFLLYTSGSTGAPKGLLHTSGGYLLYAGYTHEHFFDYKPGDIYACLADVGWITGHTYVVYGPLVNGATTVIFESVPTYPDASRYWEMVERLRINQLYTAPTALRLLMKQGDDFVQKHDRSSLRVLGSVGEPINPEVWRWFHDVVGNKQCRIADTWWQTETGGIMMCPSPLASKEGHKPGAAMHPAVGVVPLLLGTDGQEIKGNDVEGLLCLRDPTPGMARTVFGNHKRFCETYWSHFPGYYFTGDGAKRDSEGHYHITGRVDDVINVSGHRLGTAEVESSLLLHKGVAESAVVGYPHDVKGEGICAYVILRADFEPTGNTAKELKEVVRHHIGAFASPDRVQLVKDLPKTRSGKIMRRILRKIASNQLNELGDLSTLAEPKVVDEIIEGHKEFLG</sequence>
<dbReference type="InterPro" id="IPR020845">
    <property type="entry name" value="AMP-binding_CS"/>
</dbReference>
<dbReference type="GO" id="GO:0005739">
    <property type="term" value="C:mitochondrion"/>
    <property type="evidence" value="ECO:0000318"/>
    <property type="project" value="GO_Central"/>
</dbReference>
<gene>
    <name evidence="9" type="ORF">MONBRDRAFT_13263</name>
</gene>
<dbReference type="InterPro" id="IPR000873">
    <property type="entry name" value="AMP-dep_synth/lig_dom"/>
</dbReference>
<dbReference type="KEGG" id="mbr:MONBRDRAFT_13263"/>
<evidence type="ECO:0000313" key="10">
    <source>
        <dbReference type="Proteomes" id="UP000001357"/>
    </source>
</evidence>
<dbReference type="NCBIfam" id="NF001208">
    <property type="entry name" value="PRK00174.1"/>
    <property type="match status" value="1"/>
</dbReference>
<feature type="domain" description="AMP-binding enzyme C-terminal" evidence="7">
    <location>
        <begin position="524"/>
        <end position="602"/>
    </location>
</feature>
<evidence type="ECO:0000256" key="3">
    <source>
        <dbReference type="ARBA" id="ARBA00022741"/>
    </source>
</evidence>
<dbReference type="PANTHER" id="PTHR24095:SF14">
    <property type="entry name" value="ACETYL-COENZYME A SYNTHETASE 1"/>
    <property type="match status" value="1"/>
</dbReference>
<dbReference type="GO" id="GO:0019427">
    <property type="term" value="P:acetyl-CoA biosynthetic process from acetate"/>
    <property type="evidence" value="ECO:0007669"/>
    <property type="project" value="InterPro"/>
</dbReference>
<dbReference type="Gene3D" id="3.40.50.12780">
    <property type="entry name" value="N-terminal domain of ligase-like"/>
    <property type="match status" value="1"/>
</dbReference>
<dbReference type="Proteomes" id="UP000001357">
    <property type="component" value="Unassembled WGS sequence"/>
</dbReference>
<dbReference type="Pfam" id="PF13193">
    <property type="entry name" value="AMP-binding_C"/>
    <property type="match status" value="1"/>
</dbReference>
<name>A9UNP6_MONBE</name>
<dbReference type="AlphaFoldDB" id="A9UNP6"/>
<dbReference type="InterPro" id="IPR032387">
    <property type="entry name" value="ACAS_N"/>
</dbReference>
<dbReference type="GeneID" id="5887649"/>
<dbReference type="SUPFAM" id="SSF56801">
    <property type="entry name" value="Acetyl-CoA synthetase-like"/>
    <property type="match status" value="1"/>
</dbReference>
<evidence type="ECO:0000256" key="4">
    <source>
        <dbReference type="ARBA" id="ARBA00022840"/>
    </source>
</evidence>
<dbReference type="EC" id="6.2.1.1" evidence="5"/>
<dbReference type="EMBL" id="CH991543">
    <property type="protein sequence ID" value="EDQ92280.1"/>
    <property type="molecule type" value="Genomic_DNA"/>
</dbReference>
<accession>A9UNP6</accession>
<dbReference type="GO" id="GO:0006085">
    <property type="term" value="P:acetyl-CoA biosynthetic process"/>
    <property type="evidence" value="ECO:0000318"/>
    <property type="project" value="GO_Central"/>
</dbReference>
<evidence type="ECO:0000256" key="5">
    <source>
        <dbReference type="RuleBase" id="RU361147"/>
    </source>
</evidence>
<dbReference type="FunCoup" id="A9UNP6">
    <property type="interactions" value="282"/>
</dbReference>
<dbReference type="STRING" id="81824.A9UNP6"/>
<evidence type="ECO:0000259" key="6">
    <source>
        <dbReference type="Pfam" id="PF00501"/>
    </source>
</evidence>
<keyword evidence="2 5" id="KW-0436">Ligase</keyword>
<dbReference type="OMA" id="ETPLFML"/>
<comment type="similarity">
    <text evidence="1 5">Belongs to the ATP-dependent AMP-binding enzyme family.</text>
</comment>
<dbReference type="FunFam" id="3.40.50.12780:FF:000001">
    <property type="entry name" value="Acetyl-coenzyme A synthetase"/>
    <property type="match status" value="1"/>
</dbReference>
<evidence type="ECO:0000259" key="7">
    <source>
        <dbReference type="Pfam" id="PF13193"/>
    </source>
</evidence>
<dbReference type="Gene3D" id="3.30.300.30">
    <property type="match status" value="1"/>
</dbReference>
<dbReference type="InterPro" id="IPR042099">
    <property type="entry name" value="ANL_N_sf"/>
</dbReference>
<proteinExistence type="inferred from homology"/>
<dbReference type="InterPro" id="IPR045851">
    <property type="entry name" value="AMP-bd_C_sf"/>
</dbReference>
<dbReference type="FunFam" id="3.30.300.30:FF:000004">
    <property type="entry name" value="Acetyl-coenzyme A synthetase"/>
    <property type="match status" value="1"/>
</dbReference>
<dbReference type="GO" id="GO:0005524">
    <property type="term" value="F:ATP binding"/>
    <property type="evidence" value="ECO:0007669"/>
    <property type="project" value="UniProtKB-UniRule"/>
</dbReference>
<feature type="domain" description="AMP-dependent synthetase/ligase" evidence="6">
    <location>
        <begin position="81"/>
        <end position="467"/>
    </location>
</feature>
<evidence type="ECO:0000256" key="1">
    <source>
        <dbReference type="ARBA" id="ARBA00006432"/>
    </source>
</evidence>
<organism evidence="9 10">
    <name type="scientific">Monosiga brevicollis</name>
    <name type="common">Choanoflagellate</name>
    <dbReference type="NCBI Taxonomy" id="81824"/>
    <lineage>
        <taxon>Eukaryota</taxon>
        <taxon>Choanoflagellata</taxon>
        <taxon>Craspedida</taxon>
        <taxon>Salpingoecidae</taxon>
        <taxon>Monosiga</taxon>
    </lineage>
</organism>
<keyword evidence="4 5" id="KW-0067">ATP-binding</keyword>
<dbReference type="Pfam" id="PF00501">
    <property type="entry name" value="AMP-binding"/>
    <property type="match status" value="1"/>
</dbReference>
<dbReference type="GO" id="GO:0016208">
    <property type="term" value="F:AMP binding"/>
    <property type="evidence" value="ECO:0007669"/>
    <property type="project" value="InterPro"/>
</dbReference>
<dbReference type="InParanoid" id="A9UNP6"/>
<dbReference type="InterPro" id="IPR025110">
    <property type="entry name" value="AMP-bd_C"/>
</dbReference>
<reference evidence="9 10" key="1">
    <citation type="journal article" date="2008" name="Nature">
        <title>The genome of the choanoflagellate Monosiga brevicollis and the origin of metazoans.</title>
        <authorList>
            <consortium name="JGI Sequencing"/>
            <person name="King N."/>
            <person name="Westbrook M.J."/>
            <person name="Young S.L."/>
            <person name="Kuo A."/>
            <person name="Abedin M."/>
            <person name="Chapman J."/>
            <person name="Fairclough S."/>
            <person name="Hellsten U."/>
            <person name="Isogai Y."/>
            <person name="Letunic I."/>
            <person name="Marr M."/>
            <person name="Pincus D."/>
            <person name="Putnam N."/>
            <person name="Rokas A."/>
            <person name="Wright K.J."/>
            <person name="Zuzow R."/>
            <person name="Dirks W."/>
            <person name="Good M."/>
            <person name="Goodstein D."/>
            <person name="Lemons D."/>
            <person name="Li W."/>
            <person name="Lyons J.B."/>
            <person name="Morris A."/>
            <person name="Nichols S."/>
            <person name="Richter D.J."/>
            <person name="Salamov A."/>
            <person name="Bork P."/>
            <person name="Lim W.A."/>
            <person name="Manning G."/>
            <person name="Miller W.T."/>
            <person name="McGinnis W."/>
            <person name="Shapiro H."/>
            <person name="Tjian R."/>
            <person name="Grigoriev I.V."/>
            <person name="Rokhsar D."/>
        </authorList>
    </citation>
    <scope>NUCLEOTIDE SEQUENCE [LARGE SCALE GENOMIC DNA]</scope>
    <source>
        <strain evidence="10">MX1 / ATCC 50154</strain>
    </source>
</reference>
<comment type="catalytic activity">
    <reaction evidence="5">
        <text>acetate + ATP + CoA = acetyl-CoA + AMP + diphosphate</text>
        <dbReference type="Rhea" id="RHEA:23176"/>
        <dbReference type="ChEBI" id="CHEBI:30089"/>
        <dbReference type="ChEBI" id="CHEBI:30616"/>
        <dbReference type="ChEBI" id="CHEBI:33019"/>
        <dbReference type="ChEBI" id="CHEBI:57287"/>
        <dbReference type="ChEBI" id="CHEBI:57288"/>
        <dbReference type="ChEBI" id="CHEBI:456215"/>
        <dbReference type="EC" id="6.2.1.1"/>
    </reaction>
</comment>
<keyword evidence="10" id="KW-1185">Reference proteome</keyword>
<dbReference type="InterPro" id="IPR011904">
    <property type="entry name" value="Ac_CoA_lig"/>
</dbReference>